<accession>A0A8S1KNN5</accession>
<dbReference type="GO" id="GO:0016791">
    <property type="term" value="F:phosphatase activity"/>
    <property type="evidence" value="ECO:0007669"/>
    <property type="project" value="InterPro"/>
</dbReference>
<evidence type="ECO:0000313" key="2">
    <source>
        <dbReference type="EMBL" id="CAD8052614.1"/>
    </source>
</evidence>
<feature type="domain" description="FCP1 homology" evidence="1">
    <location>
        <begin position="33"/>
        <end position="193"/>
    </location>
</feature>
<proteinExistence type="predicted"/>
<name>A0A8S1KNN5_9CILI</name>
<dbReference type="Proteomes" id="UP000692954">
    <property type="component" value="Unassembled WGS sequence"/>
</dbReference>
<dbReference type="AlphaFoldDB" id="A0A8S1KNN5"/>
<dbReference type="PROSITE" id="PS50969">
    <property type="entry name" value="FCP1"/>
    <property type="match status" value="1"/>
</dbReference>
<dbReference type="FunFam" id="3.40.50.1000:FF:000093">
    <property type="entry name" value="NLI interacting factor-like phosphatase family protein"/>
    <property type="match status" value="1"/>
</dbReference>
<dbReference type="NCBIfam" id="TIGR02251">
    <property type="entry name" value="HIF-SF_euk"/>
    <property type="match status" value="1"/>
</dbReference>
<sequence length="276" mass="32290">MNCLKCIKKCYKNIKQKFANQDSSFQLSTQNSQIRGKKTLVLDLDETLVHCEFKENKNFHYEIILDVEHRGVLYKVYLCKRPYLREFLQQMSLFYEIIIFTAGYESYCDKVLKYIDVDRHISDYFARSNCRFVNGICLKDLTILDRPLDQLIFIDNNPNAFDMQPENGLLIPSFLDSDEDKCLLKLIPFLKQMAIKSKLIPVSSFLQDYESIHGAIFSDTQITLQCQADRDECSLSEESVVILENDPKHRKTQTTQQQQKQAIKILEYRSQTLFSG</sequence>
<dbReference type="CDD" id="cd07521">
    <property type="entry name" value="HAD_FCP1-like"/>
    <property type="match status" value="1"/>
</dbReference>
<dbReference type="PANTHER" id="PTHR12210">
    <property type="entry name" value="DULLARD PROTEIN PHOSPHATASE"/>
    <property type="match status" value="1"/>
</dbReference>
<dbReference type="OrthoDB" id="277011at2759"/>
<dbReference type="InterPro" id="IPR011948">
    <property type="entry name" value="Dullard_phosphatase"/>
</dbReference>
<dbReference type="SMART" id="SM00577">
    <property type="entry name" value="CPDc"/>
    <property type="match status" value="1"/>
</dbReference>
<dbReference type="InterPro" id="IPR004274">
    <property type="entry name" value="FCP1_dom"/>
</dbReference>
<comment type="caution">
    <text evidence="2">The sequence shown here is derived from an EMBL/GenBank/DDBJ whole genome shotgun (WGS) entry which is preliminary data.</text>
</comment>
<protein>
    <recommendedName>
        <fullName evidence="1">FCP1 homology domain-containing protein</fullName>
    </recommendedName>
</protein>
<dbReference type="Pfam" id="PF03031">
    <property type="entry name" value="NIF"/>
    <property type="match status" value="1"/>
</dbReference>
<gene>
    <name evidence="2" type="ORF">PSON_ATCC_30995.1.T0060544</name>
</gene>
<dbReference type="InterPro" id="IPR050365">
    <property type="entry name" value="TIM50"/>
</dbReference>
<dbReference type="EMBL" id="CAJJDN010000006">
    <property type="protein sequence ID" value="CAD8052614.1"/>
    <property type="molecule type" value="Genomic_DNA"/>
</dbReference>
<evidence type="ECO:0000259" key="1">
    <source>
        <dbReference type="PROSITE" id="PS50969"/>
    </source>
</evidence>
<evidence type="ECO:0000313" key="3">
    <source>
        <dbReference type="Proteomes" id="UP000692954"/>
    </source>
</evidence>
<organism evidence="2 3">
    <name type="scientific">Paramecium sonneborni</name>
    <dbReference type="NCBI Taxonomy" id="65129"/>
    <lineage>
        <taxon>Eukaryota</taxon>
        <taxon>Sar</taxon>
        <taxon>Alveolata</taxon>
        <taxon>Ciliophora</taxon>
        <taxon>Intramacronucleata</taxon>
        <taxon>Oligohymenophorea</taxon>
        <taxon>Peniculida</taxon>
        <taxon>Parameciidae</taxon>
        <taxon>Paramecium</taxon>
    </lineage>
</organism>
<reference evidence="2" key="1">
    <citation type="submission" date="2021-01" db="EMBL/GenBank/DDBJ databases">
        <authorList>
            <consortium name="Genoscope - CEA"/>
            <person name="William W."/>
        </authorList>
    </citation>
    <scope>NUCLEOTIDE SEQUENCE</scope>
</reference>
<keyword evidence="3" id="KW-1185">Reference proteome</keyword>